<organism evidence="1">
    <name type="scientific">Sipha flava</name>
    <name type="common">yellow sugarcane aphid</name>
    <dbReference type="NCBI Taxonomy" id="143950"/>
    <lineage>
        <taxon>Eukaryota</taxon>
        <taxon>Metazoa</taxon>
        <taxon>Ecdysozoa</taxon>
        <taxon>Arthropoda</taxon>
        <taxon>Hexapoda</taxon>
        <taxon>Insecta</taxon>
        <taxon>Pterygota</taxon>
        <taxon>Neoptera</taxon>
        <taxon>Paraneoptera</taxon>
        <taxon>Hemiptera</taxon>
        <taxon>Sternorrhyncha</taxon>
        <taxon>Aphidomorpha</taxon>
        <taxon>Aphidoidea</taxon>
        <taxon>Aphididae</taxon>
        <taxon>Sipha</taxon>
    </lineage>
</organism>
<gene>
    <name evidence="1" type="primary">RPP40</name>
    <name evidence="3" type="synonym">LOC112686446</name>
    <name evidence="1" type="ORF">g.99561</name>
</gene>
<dbReference type="Pfam" id="PF08584">
    <property type="entry name" value="Ribonuc_P_40"/>
    <property type="match status" value="1"/>
</dbReference>
<dbReference type="Proteomes" id="UP000694846">
    <property type="component" value="Unplaced"/>
</dbReference>
<dbReference type="GO" id="GO:0000171">
    <property type="term" value="F:ribonuclease MRP activity"/>
    <property type="evidence" value="ECO:0007669"/>
    <property type="project" value="TreeGrafter"/>
</dbReference>
<accession>A0A2S2QK15</accession>
<dbReference type="PANTHER" id="PTHR15396">
    <property type="entry name" value="RIBONUCLEASE P PROTEIN SUBUNIT P40"/>
    <property type="match status" value="1"/>
</dbReference>
<evidence type="ECO:0000313" key="3">
    <source>
        <dbReference type="RefSeq" id="XP_025414501.1"/>
    </source>
</evidence>
<dbReference type="EMBL" id="GGMS01008319">
    <property type="protein sequence ID" value="MBY77522.1"/>
    <property type="molecule type" value="Transcribed_RNA"/>
</dbReference>
<dbReference type="InterPro" id="IPR013893">
    <property type="entry name" value="RNase_P_Rpp40"/>
</dbReference>
<reference evidence="1" key="1">
    <citation type="submission" date="2018-04" db="EMBL/GenBank/DDBJ databases">
        <title>Transcriptome assembly of Sipha flava.</title>
        <authorList>
            <person name="Scully E.D."/>
            <person name="Geib S.M."/>
            <person name="Palmer N.A."/>
            <person name="Koch K."/>
            <person name="Bradshaw J."/>
            <person name="Heng-Moss T."/>
            <person name="Sarath G."/>
        </authorList>
    </citation>
    <scope>NUCLEOTIDE SEQUENCE</scope>
</reference>
<name>A0A2S2QK15_9HEMI</name>
<evidence type="ECO:0000313" key="2">
    <source>
        <dbReference type="Proteomes" id="UP000694846"/>
    </source>
</evidence>
<dbReference type="OrthoDB" id="446759at2759"/>
<dbReference type="RefSeq" id="XP_025414501.1">
    <property type="nucleotide sequence ID" value="XM_025558716.1"/>
</dbReference>
<dbReference type="GO" id="GO:0030681">
    <property type="term" value="C:multimeric ribonuclease P complex"/>
    <property type="evidence" value="ECO:0007669"/>
    <property type="project" value="TreeGrafter"/>
</dbReference>
<protein>
    <submittedName>
        <fullName evidence="1 3">Ribonuclease P protein subunit p40</fullName>
    </submittedName>
</protein>
<dbReference type="GO" id="GO:0000172">
    <property type="term" value="C:ribonuclease MRP complex"/>
    <property type="evidence" value="ECO:0007669"/>
    <property type="project" value="TreeGrafter"/>
</dbReference>
<dbReference type="PANTHER" id="PTHR15396:SF1">
    <property type="entry name" value="RIBONUCLEASE P PROTEIN SUBUNIT P40"/>
    <property type="match status" value="1"/>
</dbReference>
<evidence type="ECO:0000313" key="1">
    <source>
        <dbReference type="EMBL" id="MBY77522.1"/>
    </source>
</evidence>
<dbReference type="AlphaFoldDB" id="A0A2S2QK15"/>
<reference evidence="3" key="2">
    <citation type="submission" date="2025-04" db="UniProtKB">
        <authorList>
            <consortium name="RefSeq"/>
        </authorList>
    </citation>
    <scope>IDENTIFICATION</scope>
    <source>
        <tissue evidence="3">Whole body</tissue>
    </source>
</reference>
<dbReference type="GO" id="GO:0000447">
    <property type="term" value="P:endonucleolytic cleavage in ITS1 to separate SSU-rRNA from 5.8S rRNA and LSU-rRNA from tricistronic rRNA transcript (SSU-rRNA, 5.8S rRNA, LSU-rRNA)"/>
    <property type="evidence" value="ECO:0007669"/>
    <property type="project" value="TreeGrafter"/>
</dbReference>
<sequence length="325" mass="37888">MIEPELFNFKPTTKKHMYVKKSWDKIIENIDEYGLTHSMTVVLPDTLFIPNYVESMFSENGYYYLIKDVTLCSLIDEGFITSFVKNGNVYAISLDTDLEVDDCISITNNNLLRMSLIESSYQNICLPVKDSKITLDLKELKFNSKYFQRIKECFQRFPIKFDLLICWESNDDNVCPSSIASYFNKKGFKCQECFPRSTTTRKYNITIPTGKDTTLLDTWLSYYCLGIKIDDGEPCILPNGKLTKSDSHNVGQVTQIIWTGFFNNDKVKLLFETFRNFMEKEGKSYWIAIHLEPFLNSPYPCVHRTFLLNPEDQYYVSYCTNSKKC</sequence>
<proteinExistence type="predicted"/>
<keyword evidence="2" id="KW-1185">Reference proteome</keyword>
<dbReference type="GO" id="GO:0004526">
    <property type="term" value="F:ribonuclease P activity"/>
    <property type="evidence" value="ECO:0007669"/>
    <property type="project" value="TreeGrafter"/>
</dbReference>
<dbReference type="GO" id="GO:0001682">
    <property type="term" value="P:tRNA 5'-leader removal"/>
    <property type="evidence" value="ECO:0007669"/>
    <property type="project" value="InterPro"/>
</dbReference>